<keyword evidence="2" id="KW-1185">Reference proteome</keyword>
<accession>A0A916DVF9</accession>
<evidence type="ECO:0000313" key="1">
    <source>
        <dbReference type="EMBL" id="BDS14316.1"/>
    </source>
</evidence>
<protein>
    <submittedName>
        <fullName evidence="1">Uncharacterized protein</fullName>
    </submittedName>
</protein>
<dbReference type="EMBL" id="AP026867">
    <property type="protein sequence ID" value="BDS14316.1"/>
    <property type="molecule type" value="Genomic_DNA"/>
</dbReference>
<dbReference type="AlphaFoldDB" id="A0A916DVF9"/>
<evidence type="ECO:0000313" key="2">
    <source>
        <dbReference type="Proteomes" id="UP001060919"/>
    </source>
</evidence>
<proteinExistence type="predicted"/>
<dbReference type="Proteomes" id="UP001060919">
    <property type="component" value="Chromosome"/>
</dbReference>
<sequence>MNEELFLLFSEINPESQSALNHAFKKSPKMILLIDFLKTTTPNFKTPKAINFVYKAEIKQVNYNKLINRFYKLRQQLIEWLYHYLKKTERYASKEEQSLNFIRYLVNKNQFKNALDKAIKLEKHCRKLNLFELLPGIINMMIYCRQCLFYGGEAALIEDENRLLEVISWNQTLQKMQYYHQRSYRAIEPDVYKEILTTVRKLIAPYKDQPRFALIYHYIAFSKGCMIQGRVKQSTNALVRHLNKMEGILEANPQMPIVFAQAHYAKLTQFKLLLLKAVFYFQRGQFNKSAQLLKQRDRIAIANPNLPFPISESEIRNTISMFIASKQYDAALKKWEQLIAFYKKHEQEDRLDFALVEKVNIFFFQYPKGRLKAHQELLAQLEAVDPNKPYIHLINVSKIWIKLILGKELTRHEIFQETELFKYYGLDAVLTYRLSKATSNNNKKDLQTIVKELYMLIDNKSNSLQVLYYKQFIEIANSYLR</sequence>
<organism evidence="1 2">
    <name type="scientific">Aureispira anguillae</name>
    <dbReference type="NCBI Taxonomy" id="2864201"/>
    <lineage>
        <taxon>Bacteria</taxon>
        <taxon>Pseudomonadati</taxon>
        <taxon>Bacteroidota</taxon>
        <taxon>Saprospiria</taxon>
        <taxon>Saprospirales</taxon>
        <taxon>Saprospiraceae</taxon>
        <taxon>Aureispira</taxon>
    </lineage>
</organism>
<gene>
    <name evidence="1" type="ORF">AsAng_0050950</name>
</gene>
<name>A0A916DVF9_9BACT</name>
<reference evidence="1" key="1">
    <citation type="submission" date="2022-09" db="EMBL/GenBank/DDBJ databases">
        <title>Aureispira anguillicida sp. nov., isolated from Leptocephalus of Japanese eel Anguilla japonica.</title>
        <authorList>
            <person name="Yuasa K."/>
            <person name="Mekata T."/>
            <person name="Ikunari K."/>
        </authorList>
    </citation>
    <scope>NUCLEOTIDE SEQUENCE</scope>
    <source>
        <strain evidence="1">EL160426</strain>
    </source>
</reference>
<dbReference type="RefSeq" id="WP_264789536.1">
    <property type="nucleotide sequence ID" value="NZ_AP026867.1"/>
</dbReference>
<dbReference type="KEGG" id="aup:AsAng_0050950"/>